<protein>
    <submittedName>
        <fullName evidence="1">Uncharacterized protein</fullName>
    </submittedName>
</protein>
<sequence>QKQALAFWFAAFGTSALIFLQTWSTERHPHTIDFGSGLSRAHYEMLGGLDDISLPAQEAQQQAAAAFDSAVAREVAAPTLTNYTIWLYSVVAADHEGAAILPHWIRHYVGLGIPADKIFLLVHHNPMKWVLALSGLWRVWLGPYSGAHEMRQKLILLNGLVTSLDDWIVVANSDEFQSYGEYSIPQHLAAADAVGATYVWGILRDRLSYDGTLQPLRSDVPIHEQYPWDCAVVGAASTGPTRKVAAYKAFLRTDQEDRSVISPHEAPLYYGAGGLAKDGWQEDGEDDGDLYHLTPYSQYPHRYVTQENALVPKWGVTAAPANVLTFHFKWLASAVQKLRDRLAHHRGSSVRGLLARASQYRETKRVLAALDAGSVPRLDVRAFACRWGSQRPAPRARLALTQREAGGTLVGGLQAVPEADEVGEEEGARHLRYLEARR</sequence>
<accession>A0A3M7L198</accession>
<reference evidence="2" key="1">
    <citation type="journal article" date="2018" name="Algal Res.">
        <title>Characterization of plant carbon substrate utilization by Auxenochlorella protothecoides.</title>
        <authorList>
            <person name="Vogler B.W."/>
            <person name="Starkenburg S.R."/>
            <person name="Sudasinghe N."/>
            <person name="Schambach J.Y."/>
            <person name="Rollin J.A."/>
            <person name="Pattathil S."/>
            <person name="Barry A.N."/>
        </authorList>
    </citation>
    <scope>NUCLEOTIDE SEQUENCE [LARGE SCALE GENOMIC DNA]</scope>
    <source>
        <strain evidence="2">UTEX 25</strain>
    </source>
</reference>
<comment type="caution">
    <text evidence="1">The sequence shown here is derived from an EMBL/GenBank/DDBJ whole genome shotgun (WGS) entry which is preliminary data.</text>
</comment>
<gene>
    <name evidence="1" type="ORF">APUTEX25_001410</name>
</gene>
<feature type="non-terminal residue" evidence="1">
    <location>
        <position position="1"/>
    </location>
</feature>
<proteinExistence type="predicted"/>
<evidence type="ECO:0000313" key="2">
    <source>
        <dbReference type="Proteomes" id="UP000279271"/>
    </source>
</evidence>
<dbReference type="Proteomes" id="UP000279271">
    <property type="component" value="Unassembled WGS sequence"/>
</dbReference>
<organism evidence="1 2">
    <name type="scientific">Auxenochlorella protothecoides</name>
    <name type="common">Green microalga</name>
    <name type="synonym">Chlorella protothecoides</name>
    <dbReference type="NCBI Taxonomy" id="3075"/>
    <lineage>
        <taxon>Eukaryota</taxon>
        <taxon>Viridiplantae</taxon>
        <taxon>Chlorophyta</taxon>
        <taxon>core chlorophytes</taxon>
        <taxon>Trebouxiophyceae</taxon>
        <taxon>Chlorellales</taxon>
        <taxon>Chlorellaceae</taxon>
        <taxon>Auxenochlorella</taxon>
    </lineage>
</organism>
<name>A0A3M7L198_AUXPR</name>
<dbReference type="AlphaFoldDB" id="A0A3M7L198"/>
<evidence type="ECO:0000313" key="1">
    <source>
        <dbReference type="EMBL" id="RMZ56563.1"/>
    </source>
</evidence>
<dbReference type="EMBL" id="QOKY01000142">
    <property type="protein sequence ID" value="RMZ56563.1"/>
    <property type="molecule type" value="Genomic_DNA"/>
</dbReference>